<evidence type="ECO:0000313" key="2">
    <source>
        <dbReference type="EMBL" id="UKJ89049.2"/>
    </source>
</evidence>
<evidence type="ECO:0000256" key="1">
    <source>
        <dbReference type="SAM" id="MobiDB-lite"/>
    </source>
</evidence>
<name>A0A976M5X9_THEOR</name>
<accession>A0A976M5X9</accession>
<proteinExistence type="predicted"/>
<dbReference type="Proteomes" id="UP000244803">
    <property type="component" value="Chromosome 3"/>
</dbReference>
<gene>
    <name evidence="2" type="ORF">MACJ_002295</name>
</gene>
<reference evidence="2" key="1">
    <citation type="submission" date="2022-07" db="EMBL/GenBank/DDBJ databases">
        <title>Evaluation of T. orientalis genome assembly methods using nanopore sequencing and analysis of variation between genomes.</title>
        <authorList>
            <person name="Yam J."/>
            <person name="Micallef M.L."/>
            <person name="Liu M."/>
            <person name="Djordjevic S.P."/>
            <person name="Bogema D.R."/>
            <person name="Jenkins C."/>
        </authorList>
    </citation>
    <scope>NUCLEOTIDE SEQUENCE</scope>
    <source>
        <strain evidence="2">Fish Creek</strain>
    </source>
</reference>
<protein>
    <submittedName>
        <fullName evidence="2">Uncharacterized protein</fullName>
    </submittedName>
</protein>
<feature type="compositionally biased region" description="Acidic residues" evidence="1">
    <location>
        <begin position="267"/>
        <end position="281"/>
    </location>
</feature>
<feature type="region of interest" description="Disordered" evidence="1">
    <location>
        <begin position="266"/>
        <end position="296"/>
    </location>
</feature>
<dbReference type="EMBL" id="CP056066">
    <property type="protein sequence ID" value="UKJ89049.2"/>
    <property type="molecule type" value="Genomic_DNA"/>
</dbReference>
<organism evidence="2 3">
    <name type="scientific">Theileria orientalis</name>
    <dbReference type="NCBI Taxonomy" id="68886"/>
    <lineage>
        <taxon>Eukaryota</taxon>
        <taxon>Sar</taxon>
        <taxon>Alveolata</taxon>
        <taxon>Apicomplexa</taxon>
        <taxon>Aconoidasida</taxon>
        <taxon>Piroplasmida</taxon>
        <taxon>Theileriidae</taxon>
        <taxon>Theileria</taxon>
    </lineage>
</organism>
<sequence>MNIRDIFLWIDVYLLGYIVSNLVESRGPVGEQESRDFSSKVNQWDGELRLIAIDINDKFKTDEVDYRHDPINDSHTFTPIQRFVIGLVTKGDTILWDSSDYGYEYGTKLFVGYNEHRERVFRVYFAGPVPTPTQPFVKLSRTKQEQITTYSPPPIVESDTERDYNKYLIAVNVKNRASSPHIRYERDEENNLDVFTALEPYRFVLAMSGAHRLWRYKYGAIPNKAIVFKNEAGQSFMRLEFPRPFAPPPAQEVEPKLDPGFKTKESLEEETADETESEHEPEEPVEKPKSIDPVTYKELDRRRKTDLDVNKRESSNEYWYSNNGTTHVYSANNNFLFEAVKIGDFRVWGARDKSDYANKVEYNNYDHFGMKDLSISLFVGGKKKFIKYKSEPWTEIDLTKFNLVTINIKSTFNTYGYFYKCDGANRTFTAKQGFLFDRVIRWSGPRTKIQTIWQAKDPSEYAKSVVIDGAEPHQNTNNILIHFPNKKKHLVRLNRSWVQRKF</sequence>
<feature type="compositionally biased region" description="Basic and acidic residues" evidence="1">
    <location>
        <begin position="282"/>
        <end position="296"/>
    </location>
</feature>
<dbReference type="AlphaFoldDB" id="A0A976M5X9"/>
<evidence type="ECO:0000313" key="3">
    <source>
        <dbReference type="Proteomes" id="UP000244803"/>
    </source>
</evidence>